<reference evidence="2" key="1">
    <citation type="journal article" date="2020" name="Fungal Divers.">
        <title>Resolving the Mortierellaceae phylogeny through synthesis of multi-gene phylogenetics and phylogenomics.</title>
        <authorList>
            <person name="Vandepol N."/>
            <person name="Liber J."/>
            <person name="Desiro A."/>
            <person name="Na H."/>
            <person name="Kennedy M."/>
            <person name="Barry K."/>
            <person name="Grigoriev I.V."/>
            <person name="Miller A.N."/>
            <person name="O'Donnell K."/>
            <person name="Stajich J.E."/>
            <person name="Bonito G."/>
        </authorList>
    </citation>
    <scope>NUCLEOTIDE SEQUENCE</scope>
    <source>
        <strain evidence="2">NRRL 2769</strain>
    </source>
</reference>
<accession>A0A9P6MNG6</accession>
<evidence type="ECO:0000313" key="2">
    <source>
        <dbReference type="EMBL" id="KAG0008478.1"/>
    </source>
</evidence>
<organism evidence="2 3">
    <name type="scientific">Entomortierella chlamydospora</name>
    <dbReference type="NCBI Taxonomy" id="101097"/>
    <lineage>
        <taxon>Eukaryota</taxon>
        <taxon>Fungi</taxon>
        <taxon>Fungi incertae sedis</taxon>
        <taxon>Mucoromycota</taxon>
        <taxon>Mortierellomycotina</taxon>
        <taxon>Mortierellomycetes</taxon>
        <taxon>Mortierellales</taxon>
        <taxon>Mortierellaceae</taxon>
        <taxon>Entomortierella</taxon>
    </lineage>
</organism>
<dbReference type="EMBL" id="JAAAID010001895">
    <property type="protein sequence ID" value="KAG0008478.1"/>
    <property type="molecule type" value="Genomic_DNA"/>
</dbReference>
<protein>
    <submittedName>
        <fullName evidence="2">Uncharacterized protein</fullName>
    </submittedName>
</protein>
<name>A0A9P6MNG6_9FUNG</name>
<proteinExistence type="predicted"/>
<feature type="non-terminal residue" evidence="2">
    <location>
        <position position="96"/>
    </location>
</feature>
<dbReference type="AlphaFoldDB" id="A0A9P6MNG6"/>
<dbReference type="Proteomes" id="UP000703661">
    <property type="component" value="Unassembled WGS sequence"/>
</dbReference>
<comment type="caution">
    <text evidence="2">The sequence shown here is derived from an EMBL/GenBank/DDBJ whole genome shotgun (WGS) entry which is preliminary data.</text>
</comment>
<sequence length="96" mass="11049">MTPQPPRPKISYKSEDPSFTSQEATRILEETDNKDLHFTFTYWDIASVGSTGREILRINNANHTFEEPLDSDWDENKVATSFSYLPMLRVKVPNGK</sequence>
<feature type="region of interest" description="Disordered" evidence="1">
    <location>
        <begin position="1"/>
        <end position="22"/>
    </location>
</feature>
<gene>
    <name evidence="2" type="ORF">BGZ80_003391</name>
</gene>
<evidence type="ECO:0000256" key="1">
    <source>
        <dbReference type="SAM" id="MobiDB-lite"/>
    </source>
</evidence>
<keyword evidence="3" id="KW-1185">Reference proteome</keyword>
<evidence type="ECO:0000313" key="3">
    <source>
        <dbReference type="Proteomes" id="UP000703661"/>
    </source>
</evidence>